<dbReference type="AlphaFoldDB" id="A0A559T1V0"/>
<gene>
    <name evidence="6" type="ORF">FHU10_1020</name>
</gene>
<dbReference type="InterPro" id="IPR008966">
    <property type="entry name" value="Adhesion_dom_sf"/>
</dbReference>
<comment type="similarity">
    <text evidence="2">Belongs to the fimbrial protein family.</text>
</comment>
<dbReference type="InterPro" id="IPR000259">
    <property type="entry name" value="Adhesion_dom_fimbrial"/>
</dbReference>
<evidence type="ECO:0000256" key="2">
    <source>
        <dbReference type="ARBA" id="ARBA00006671"/>
    </source>
</evidence>
<reference evidence="6" key="2">
    <citation type="submission" date="2019-08" db="EMBL/GenBank/DDBJ databases">
        <title>Investigation of anaerobic lignin degradation for improved lignocellulosic biofuels.</title>
        <authorList>
            <person name="Deangelis K.PhD."/>
        </authorList>
    </citation>
    <scope>NUCLEOTIDE SEQUENCE [LARGE SCALE GENOMIC DNA]</scope>
    <source>
        <strain evidence="6">128R</strain>
    </source>
</reference>
<protein>
    <submittedName>
        <fullName evidence="6">Type 1 fimbria pilin</fullName>
    </submittedName>
</protein>
<comment type="caution">
    <text evidence="6">The sequence shown here is derived from an EMBL/GenBank/DDBJ whole genome shotgun (WGS) entry which is preliminary data.</text>
</comment>
<comment type="subcellular location">
    <subcellularLocation>
        <location evidence="1">Fimbrium</location>
    </subcellularLocation>
</comment>
<evidence type="ECO:0000256" key="1">
    <source>
        <dbReference type="ARBA" id="ARBA00004561"/>
    </source>
</evidence>
<dbReference type="PANTHER" id="PTHR33420">
    <property type="entry name" value="FIMBRIAL SUBUNIT ELFA-RELATED"/>
    <property type="match status" value="1"/>
</dbReference>
<feature type="domain" description="Fimbrial-type adhesion" evidence="5">
    <location>
        <begin position="46"/>
        <end position="191"/>
    </location>
</feature>
<proteinExistence type="inferred from homology"/>
<evidence type="ECO:0000256" key="3">
    <source>
        <dbReference type="ARBA" id="ARBA00022729"/>
    </source>
</evidence>
<name>A0A559T1V0_SERFO</name>
<dbReference type="Gene3D" id="2.60.40.1090">
    <property type="entry name" value="Fimbrial-type adhesion domain"/>
    <property type="match status" value="1"/>
</dbReference>
<dbReference type="GO" id="GO:0009289">
    <property type="term" value="C:pilus"/>
    <property type="evidence" value="ECO:0007669"/>
    <property type="project" value="InterPro"/>
</dbReference>
<reference evidence="6" key="1">
    <citation type="submission" date="2019-06" db="EMBL/GenBank/DDBJ databases">
        <authorList>
            <person name="Deangelis K."/>
            <person name="Huntemann M."/>
            <person name="Clum A."/>
            <person name="Pillay M."/>
            <person name="Palaniappan K."/>
            <person name="Varghese N."/>
            <person name="Mikhailova N."/>
            <person name="Stamatis D."/>
            <person name="Reddy T."/>
            <person name="Daum C."/>
            <person name="Shapiro N."/>
            <person name="Ivanova N."/>
            <person name="Kyrpides N."/>
            <person name="Woyke T."/>
        </authorList>
    </citation>
    <scope>NUCLEOTIDE SEQUENCE [LARGE SCALE GENOMIC DNA]</scope>
    <source>
        <strain evidence="6">128R</strain>
    </source>
</reference>
<accession>A0A559T1V0</accession>
<dbReference type="InterPro" id="IPR050263">
    <property type="entry name" value="Bact_Fimbrial_Adh_Pro"/>
</dbReference>
<keyword evidence="4" id="KW-0281">Fimbrium</keyword>
<dbReference type="PANTHER" id="PTHR33420:SF12">
    <property type="entry name" value="FIMBRIN-LIKE PROTEIN FIMI-RELATED"/>
    <property type="match status" value="1"/>
</dbReference>
<keyword evidence="3" id="KW-0732">Signal</keyword>
<dbReference type="EMBL" id="VISQ01000001">
    <property type="protein sequence ID" value="TVZ68568.1"/>
    <property type="molecule type" value="Genomic_DNA"/>
</dbReference>
<evidence type="ECO:0000259" key="5">
    <source>
        <dbReference type="Pfam" id="PF00419"/>
    </source>
</evidence>
<evidence type="ECO:0000313" key="6">
    <source>
        <dbReference type="EMBL" id="TVZ68568.1"/>
    </source>
</evidence>
<dbReference type="Pfam" id="PF00419">
    <property type="entry name" value="Fimbrial"/>
    <property type="match status" value="1"/>
</dbReference>
<dbReference type="GO" id="GO:0043709">
    <property type="term" value="P:cell adhesion involved in single-species biofilm formation"/>
    <property type="evidence" value="ECO:0007669"/>
    <property type="project" value="TreeGrafter"/>
</dbReference>
<evidence type="ECO:0000256" key="4">
    <source>
        <dbReference type="ARBA" id="ARBA00023263"/>
    </source>
</evidence>
<organism evidence="6">
    <name type="scientific">Serratia fonticola</name>
    <dbReference type="NCBI Taxonomy" id="47917"/>
    <lineage>
        <taxon>Bacteria</taxon>
        <taxon>Pseudomonadati</taxon>
        <taxon>Pseudomonadota</taxon>
        <taxon>Gammaproteobacteria</taxon>
        <taxon>Enterobacterales</taxon>
        <taxon>Yersiniaceae</taxon>
        <taxon>Serratia</taxon>
    </lineage>
</organism>
<dbReference type="SUPFAM" id="SSF49401">
    <property type="entry name" value="Bacterial adhesins"/>
    <property type="match status" value="1"/>
</dbReference>
<dbReference type="InterPro" id="IPR036937">
    <property type="entry name" value="Adhesion_dom_fimbrial_sf"/>
</dbReference>
<sequence length="192" mass="21130">MFILNVMVLKGINGVNKMEYIVTSCLLSVLLCGTAIAETLMGRGRITMEGSIIETACAIEMNSRDQVIEMVTIPVSKIARDGRGIAKPFVIRLVNCTLQRVDPSLPDWQAFRITFDGTPDGDLLGVEGDARGVGLQIKDHRGNIALPGVAMPPAELSPGNKLLQYTMNLVPNRQILRAGEYRSTVRFKMDYY</sequence>